<accession>A0A497EJN5</accession>
<reference evidence="1 2" key="1">
    <citation type="submission" date="2018-06" db="EMBL/GenBank/DDBJ databases">
        <title>Extensive metabolic versatility and redundancy in microbially diverse, dynamic hydrothermal sediments.</title>
        <authorList>
            <person name="Dombrowski N."/>
            <person name="Teske A."/>
            <person name="Baker B.J."/>
        </authorList>
    </citation>
    <scope>NUCLEOTIDE SEQUENCE [LARGE SCALE GENOMIC DNA]</scope>
    <source>
        <strain evidence="1">B66_G16</strain>
    </source>
</reference>
<protein>
    <submittedName>
        <fullName evidence="1">Uncharacterized protein</fullName>
    </submittedName>
</protein>
<organism evidence="1 2">
    <name type="scientific">Thermoproteota archaeon</name>
    <dbReference type="NCBI Taxonomy" id="2056631"/>
    <lineage>
        <taxon>Archaea</taxon>
        <taxon>Thermoproteota</taxon>
    </lineage>
</organism>
<dbReference type="EMBL" id="QMQV01000189">
    <property type="protein sequence ID" value="RLE46357.1"/>
    <property type="molecule type" value="Genomic_DNA"/>
</dbReference>
<dbReference type="AlphaFoldDB" id="A0A497EJN5"/>
<comment type="caution">
    <text evidence="1">The sequence shown here is derived from an EMBL/GenBank/DDBJ whole genome shotgun (WGS) entry which is preliminary data.</text>
</comment>
<evidence type="ECO:0000313" key="2">
    <source>
        <dbReference type="Proteomes" id="UP000278475"/>
    </source>
</evidence>
<gene>
    <name evidence="1" type="ORF">DRJ31_10135</name>
</gene>
<evidence type="ECO:0000313" key="1">
    <source>
        <dbReference type="EMBL" id="RLE46357.1"/>
    </source>
</evidence>
<sequence>MKGISNLLSTALLILIVLSLSSLTFSIITPQMIARGGSIVELLNKRADATGKMLSIICVTQNDTGLTVILYNYGWRPVDIKEILLNGRRKETQVFIYDSFRDLWVSSKTITKGELALLFFENEFNLHSLEIIDSSRAVIRVYGPQ</sequence>
<proteinExistence type="predicted"/>
<dbReference type="Proteomes" id="UP000278475">
    <property type="component" value="Unassembled WGS sequence"/>
</dbReference>
<name>A0A497EJN5_9CREN</name>